<proteinExistence type="predicted"/>
<evidence type="ECO:0000313" key="2">
    <source>
        <dbReference type="Proteomes" id="UP000250235"/>
    </source>
</evidence>
<gene>
    <name evidence="1" type="ORF">F511_47389</name>
</gene>
<evidence type="ECO:0000313" key="1">
    <source>
        <dbReference type="EMBL" id="KZT75586.1"/>
    </source>
</evidence>
<organism evidence="1 2">
    <name type="scientific">Dorcoceras hygrometricum</name>
    <dbReference type="NCBI Taxonomy" id="472368"/>
    <lineage>
        <taxon>Eukaryota</taxon>
        <taxon>Viridiplantae</taxon>
        <taxon>Streptophyta</taxon>
        <taxon>Embryophyta</taxon>
        <taxon>Tracheophyta</taxon>
        <taxon>Spermatophyta</taxon>
        <taxon>Magnoliopsida</taxon>
        <taxon>eudicotyledons</taxon>
        <taxon>Gunneridae</taxon>
        <taxon>Pentapetalae</taxon>
        <taxon>asterids</taxon>
        <taxon>lamiids</taxon>
        <taxon>Lamiales</taxon>
        <taxon>Gesneriaceae</taxon>
        <taxon>Didymocarpoideae</taxon>
        <taxon>Trichosporeae</taxon>
        <taxon>Loxocarpinae</taxon>
        <taxon>Dorcoceras</taxon>
    </lineage>
</organism>
<keyword evidence="2" id="KW-1185">Reference proteome</keyword>
<sequence>MVHSRRRVFVVAAPPSPAAAPASLRRCRDGWSVFFQGLVRACPGQPVKFSGL</sequence>
<accession>A0A2Z6ZR82</accession>
<name>A0A2Z6ZR82_9LAMI</name>
<reference evidence="1 2" key="1">
    <citation type="journal article" date="2015" name="Proc. Natl. Acad. Sci. U.S.A.">
        <title>The resurrection genome of Boea hygrometrica: A blueprint for survival of dehydration.</title>
        <authorList>
            <person name="Xiao L."/>
            <person name="Yang G."/>
            <person name="Zhang L."/>
            <person name="Yang X."/>
            <person name="Zhao S."/>
            <person name="Ji Z."/>
            <person name="Zhou Q."/>
            <person name="Hu M."/>
            <person name="Wang Y."/>
            <person name="Chen M."/>
            <person name="Xu Y."/>
            <person name="Jin H."/>
            <person name="Xiao X."/>
            <person name="Hu G."/>
            <person name="Bao F."/>
            <person name="Hu Y."/>
            <person name="Wan P."/>
            <person name="Li L."/>
            <person name="Deng X."/>
            <person name="Kuang T."/>
            <person name="Xiang C."/>
            <person name="Zhu J.K."/>
            <person name="Oliver M.J."/>
            <person name="He Y."/>
        </authorList>
    </citation>
    <scope>NUCLEOTIDE SEQUENCE [LARGE SCALE GENOMIC DNA]</scope>
    <source>
        <strain evidence="2">cv. XS01</strain>
    </source>
</reference>
<dbReference type="Proteomes" id="UP000250235">
    <property type="component" value="Unassembled WGS sequence"/>
</dbReference>
<dbReference type="AlphaFoldDB" id="A0A2Z6ZR82"/>
<dbReference type="EMBL" id="KV219634">
    <property type="protein sequence ID" value="KZT75586.1"/>
    <property type="molecule type" value="Genomic_DNA"/>
</dbReference>
<protein>
    <submittedName>
        <fullName evidence="1">Uncharacterized protein</fullName>
    </submittedName>
</protein>